<keyword evidence="3" id="KW-1185">Reference proteome</keyword>
<dbReference type="SUPFAM" id="SSF52777">
    <property type="entry name" value="CoA-dependent acyltransferases"/>
    <property type="match status" value="2"/>
</dbReference>
<dbReference type="Proteomes" id="UP000585638">
    <property type="component" value="Unassembled WGS sequence"/>
</dbReference>
<dbReference type="RefSeq" id="WP_184868145.1">
    <property type="nucleotide sequence ID" value="NZ_BAAAWY010000016.1"/>
</dbReference>
<evidence type="ECO:0000313" key="2">
    <source>
        <dbReference type="EMBL" id="MBB5896502.1"/>
    </source>
</evidence>
<dbReference type="GO" id="GO:0008610">
    <property type="term" value="P:lipid biosynthetic process"/>
    <property type="evidence" value="ECO:0007669"/>
    <property type="project" value="UniProtKB-ARBA"/>
</dbReference>
<reference evidence="2 3" key="1">
    <citation type="submission" date="2020-08" db="EMBL/GenBank/DDBJ databases">
        <title>Sequencing the genomes of 1000 actinobacteria strains.</title>
        <authorList>
            <person name="Klenk H.-P."/>
        </authorList>
    </citation>
    <scope>NUCLEOTIDE SEQUENCE [LARGE SCALE GENOMIC DNA]</scope>
    <source>
        <strain evidence="2 3">DSM 43851</strain>
    </source>
</reference>
<dbReference type="InterPro" id="IPR023213">
    <property type="entry name" value="CAT-like_dom_sf"/>
</dbReference>
<dbReference type="EMBL" id="JACHIR010000001">
    <property type="protein sequence ID" value="MBB5896502.1"/>
    <property type="molecule type" value="Genomic_DNA"/>
</dbReference>
<dbReference type="GO" id="GO:0003824">
    <property type="term" value="F:catalytic activity"/>
    <property type="evidence" value="ECO:0007669"/>
    <property type="project" value="InterPro"/>
</dbReference>
<accession>A0A7W9KPY6</accession>
<dbReference type="Gene3D" id="3.30.559.30">
    <property type="entry name" value="Nonribosomal peptide synthetase, condensation domain"/>
    <property type="match status" value="1"/>
</dbReference>
<dbReference type="Pfam" id="PF00668">
    <property type="entry name" value="Condensation"/>
    <property type="match status" value="1"/>
</dbReference>
<dbReference type="AlphaFoldDB" id="A0A7W9KPY6"/>
<dbReference type="InterPro" id="IPR001242">
    <property type="entry name" value="Condensation_dom"/>
</dbReference>
<proteinExistence type="predicted"/>
<gene>
    <name evidence="2" type="ORF">BJ998_007698</name>
</gene>
<evidence type="ECO:0000313" key="3">
    <source>
        <dbReference type="Proteomes" id="UP000585638"/>
    </source>
</evidence>
<protein>
    <submittedName>
        <fullName evidence="2">CheY-like chemotaxis protein</fullName>
    </submittedName>
</protein>
<organism evidence="2 3">
    <name type="scientific">Kutzneria kofuensis</name>
    <dbReference type="NCBI Taxonomy" id="103725"/>
    <lineage>
        <taxon>Bacteria</taxon>
        <taxon>Bacillati</taxon>
        <taxon>Actinomycetota</taxon>
        <taxon>Actinomycetes</taxon>
        <taxon>Pseudonocardiales</taxon>
        <taxon>Pseudonocardiaceae</taxon>
        <taxon>Kutzneria</taxon>
    </lineage>
</organism>
<dbReference type="Gene3D" id="3.30.559.10">
    <property type="entry name" value="Chloramphenicol acetyltransferase-like domain"/>
    <property type="match status" value="1"/>
</dbReference>
<comment type="caution">
    <text evidence="2">The sequence shown here is derived from an EMBL/GenBank/DDBJ whole genome shotgun (WGS) entry which is preliminary data.</text>
</comment>
<sequence>MTESTAADPSPIPLTFGQDHELPLAMRTEPPPNAIQVAVRIEGQLDADLLAQALRHVTADNDGLRMRLLDGTISRAAAAGQVTLPVPAVDSPDRPLLVRQLVKARDEDQFGLYVRRLRAVNKSRQWDLVQGPPYAFRLLRLTADHHAFLGDFSRFVLDGRGRVLFLTRLWDAYSALACGRKPAPTGAPDAFTRAARQQRATMDRRSATVNHRYWQGKFTALGERLAAAGGLTEVGTPRSVMAATTVARTRSLRFRGRTLAELRAAHERAGASLFQWVLAAAAVEVFRRWPDPVLPISVQVDTRDSDAMAIVGRFSVKLPLHLTRADDVPAMLRVIKAELLHALRHRHISEAHLRGARDAAVAEAAPSARAALQAVAHRRALTARLMDHDGGLVLQAAGLRLDSAAYPPAADYRHDGVDISVHQNAERVVVALALDSSEFTDRDADDFAAGVEAHLRQPVSV</sequence>
<feature type="domain" description="Condensation" evidence="1">
    <location>
        <begin position="35"/>
        <end position="348"/>
    </location>
</feature>
<evidence type="ECO:0000259" key="1">
    <source>
        <dbReference type="Pfam" id="PF00668"/>
    </source>
</evidence>
<name>A0A7W9KPY6_9PSEU</name>